<reference evidence="1 2" key="1">
    <citation type="submission" date="2016-03" db="EMBL/GenBank/DDBJ databases">
        <title>Trachymyrmex septentrionalis WGS genome.</title>
        <authorList>
            <person name="Nygaard S."/>
            <person name="Hu H."/>
            <person name="Boomsma J."/>
            <person name="Zhang G."/>
        </authorList>
    </citation>
    <scope>NUCLEOTIDE SEQUENCE [LARGE SCALE GENOMIC DNA]</scope>
    <source>
        <strain evidence="1">Tsep2-gDNA-1</strain>
        <tissue evidence="1">Whole body</tissue>
    </source>
</reference>
<gene>
    <name evidence="1" type="ORF">ALC56_09692</name>
</gene>
<dbReference type="AlphaFoldDB" id="A0A195F690"/>
<protein>
    <submittedName>
        <fullName evidence="1">Uncharacterized protein</fullName>
    </submittedName>
</protein>
<organism evidence="1 2">
    <name type="scientific">Trachymyrmex septentrionalis</name>
    <dbReference type="NCBI Taxonomy" id="34720"/>
    <lineage>
        <taxon>Eukaryota</taxon>
        <taxon>Metazoa</taxon>
        <taxon>Ecdysozoa</taxon>
        <taxon>Arthropoda</taxon>
        <taxon>Hexapoda</taxon>
        <taxon>Insecta</taxon>
        <taxon>Pterygota</taxon>
        <taxon>Neoptera</taxon>
        <taxon>Endopterygota</taxon>
        <taxon>Hymenoptera</taxon>
        <taxon>Apocrita</taxon>
        <taxon>Aculeata</taxon>
        <taxon>Formicoidea</taxon>
        <taxon>Formicidae</taxon>
        <taxon>Myrmicinae</taxon>
        <taxon>Trachymyrmex</taxon>
    </lineage>
</organism>
<keyword evidence="2" id="KW-1185">Reference proteome</keyword>
<name>A0A195F690_9HYME</name>
<dbReference type="Proteomes" id="UP000078541">
    <property type="component" value="Unassembled WGS sequence"/>
</dbReference>
<dbReference type="EMBL" id="KQ981768">
    <property type="protein sequence ID" value="KYN35901.1"/>
    <property type="molecule type" value="Genomic_DNA"/>
</dbReference>
<accession>A0A195F690</accession>
<proteinExistence type="predicted"/>
<sequence length="85" mass="9186">MPGQSARTARNVIAGSPSGDEKRALISRTILEELSRKLSKRCELAVAGSVSFTILRVSKLRTGEEVSAKKSRELANRDIANVCLS</sequence>
<evidence type="ECO:0000313" key="1">
    <source>
        <dbReference type="EMBL" id="KYN35901.1"/>
    </source>
</evidence>
<evidence type="ECO:0000313" key="2">
    <source>
        <dbReference type="Proteomes" id="UP000078541"/>
    </source>
</evidence>